<sequence length="120" mass="13436">MKVKADSVEAMLILVTAAETGWGKGKVAQLMAQLVDMSDTDKDLRARAYREVRNAISQLPLGLWPQDKLSARRELLDELSRQITLLQDRMSNHPTLAELREQEWRATLAGSVRRANAPGP</sequence>
<evidence type="ECO:0000313" key="2">
    <source>
        <dbReference type="Proteomes" id="UP001617427"/>
    </source>
</evidence>
<comment type="caution">
    <text evidence="1">The sequence shown here is derived from an EMBL/GenBank/DDBJ whole genome shotgun (WGS) entry which is preliminary data.</text>
</comment>
<keyword evidence="2" id="KW-1185">Reference proteome</keyword>
<dbReference type="EMBL" id="JBIUZV010000001">
    <property type="protein sequence ID" value="MFJ3044639.1"/>
    <property type="molecule type" value="Genomic_DNA"/>
</dbReference>
<reference evidence="1 2" key="1">
    <citation type="submission" date="2024-10" db="EMBL/GenBank/DDBJ databases">
        <title>The Natural Products Discovery Center: Release of the First 8490 Sequenced Strains for Exploring Actinobacteria Biosynthetic Diversity.</title>
        <authorList>
            <person name="Kalkreuter E."/>
            <person name="Kautsar S.A."/>
            <person name="Yang D."/>
            <person name="Bader C.D."/>
            <person name="Teijaro C.N."/>
            <person name="Fluegel L."/>
            <person name="Davis C.M."/>
            <person name="Simpson J.R."/>
            <person name="Lauterbach L."/>
            <person name="Steele A.D."/>
            <person name="Gui C."/>
            <person name="Meng S."/>
            <person name="Li G."/>
            <person name="Viehrig K."/>
            <person name="Ye F."/>
            <person name="Su P."/>
            <person name="Kiefer A.F."/>
            <person name="Nichols A."/>
            <person name="Cepeda A.J."/>
            <person name="Yan W."/>
            <person name="Fan B."/>
            <person name="Jiang Y."/>
            <person name="Adhikari A."/>
            <person name="Zheng C.-J."/>
            <person name="Schuster L."/>
            <person name="Cowan T.M."/>
            <person name="Smanski M.J."/>
            <person name="Chevrette M.G."/>
            <person name="De Carvalho L.P.S."/>
            <person name="Shen B."/>
        </authorList>
    </citation>
    <scope>NUCLEOTIDE SEQUENCE [LARGE SCALE GENOMIC DNA]</scope>
    <source>
        <strain evidence="1 2">NPDC087045</strain>
    </source>
</reference>
<name>A0ABW8ET49_9BURK</name>
<organism evidence="1 2">
    <name type="scientific">Herbaspirillum chlorophenolicum</name>
    <dbReference type="NCBI Taxonomy" id="211589"/>
    <lineage>
        <taxon>Bacteria</taxon>
        <taxon>Pseudomonadati</taxon>
        <taxon>Pseudomonadota</taxon>
        <taxon>Betaproteobacteria</taxon>
        <taxon>Burkholderiales</taxon>
        <taxon>Oxalobacteraceae</taxon>
        <taxon>Herbaspirillum</taxon>
    </lineage>
</organism>
<dbReference type="Proteomes" id="UP001617427">
    <property type="component" value="Unassembled WGS sequence"/>
</dbReference>
<evidence type="ECO:0000313" key="1">
    <source>
        <dbReference type="EMBL" id="MFJ3044639.1"/>
    </source>
</evidence>
<dbReference type="RefSeq" id="WP_050468499.1">
    <property type="nucleotide sequence ID" value="NZ_JBIUZV010000001.1"/>
</dbReference>
<gene>
    <name evidence="1" type="ORF">ACIPEN_02305</name>
</gene>
<proteinExistence type="predicted"/>
<protein>
    <submittedName>
        <fullName evidence="1">Uncharacterized protein</fullName>
    </submittedName>
</protein>
<accession>A0ABW8ET49</accession>